<dbReference type="PROSITE" id="PS50042">
    <property type="entry name" value="CNMP_BINDING_3"/>
    <property type="match status" value="3"/>
</dbReference>
<feature type="compositionally biased region" description="Basic and acidic residues" evidence="9">
    <location>
        <begin position="2676"/>
        <end position="2689"/>
    </location>
</feature>
<evidence type="ECO:0000256" key="7">
    <source>
        <dbReference type="PROSITE-ProRule" id="PRU00235"/>
    </source>
</evidence>
<proteinExistence type="predicted"/>
<gene>
    <name evidence="12" type="ORF">PCOR1329_LOCUS66762</name>
</gene>
<evidence type="ECO:0000256" key="9">
    <source>
        <dbReference type="SAM" id="MobiDB-lite"/>
    </source>
</evidence>
<name>A0ABN9WF62_9DINO</name>
<evidence type="ECO:0000256" key="4">
    <source>
        <dbReference type="ARBA" id="ARBA00022989"/>
    </source>
</evidence>
<dbReference type="SUPFAM" id="SSF50985">
    <property type="entry name" value="RCC1/BLIP-II"/>
    <property type="match status" value="1"/>
</dbReference>
<feature type="compositionally biased region" description="Acidic residues" evidence="9">
    <location>
        <begin position="2479"/>
        <end position="2488"/>
    </location>
</feature>
<feature type="domain" description="Cyclic nucleotide-binding" evidence="11">
    <location>
        <begin position="878"/>
        <end position="1008"/>
    </location>
</feature>
<dbReference type="Proteomes" id="UP001189429">
    <property type="component" value="Unassembled WGS sequence"/>
</dbReference>
<dbReference type="Pfam" id="PF13540">
    <property type="entry name" value="RCC1_2"/>
    <property type="match status" value="3"/>
</dbReference>
<dbReference type="PROSITE" id="PS50012">
    <property type="entry name" value="RCC1_3"/>
    <property type="match status" value="1"/>
</dbReference>
<evidence type="ECO:0000313" key="13">
    <source>
        <dbReference type="Proteomes" id="UP001189429"/>
    </source>
</evidence>
<keyword evidence="5" id="KW-0406">Ion transport</keyword>
<dbReference type="Gene3D" id="2.60.120.10">
    <property type="entry name" value="Jelly Rolls"/>
    <property type="match status" value="3"/>
</dbReference>
<evidence type="ECO:0000256" key="3">
    <source>
        <dbReference type="ARBA" id="ARBA00022692"/>
    </source>
</evidence>
<dbReference type="InterPro" id="IPR005821">
    <property type="entry name" value="Ion_trans_dom"/>
</dbReference>
<evidence type="ECO:0000256" key="5">
    <source>
        <dbReference type="ARBA" id="ARBA00023065"/>
    </source>
</evidence>
<organism evidence="12 13">
    <name type="scientific">Prorocentrum cordatum</name>
    <dbReference type="NCBI Taxonomy" id="2364126"/>
    <lineage>
        <taxon>Eukaryota</taxon>
        <taxon>Sar</taxon>
        <taxon>Alveolata</taxon>
        <taxon>Dinophyceae</taxon>
        <taxon>Prorocentrales</taxon>
        <taxon>Prorocentraceae</taxon>
        <taxon>Prorocentrum</taxon>
    </lineage>
</organism>
<evidence type="ECO:0000313" key="12">
    <source>
        <dbReference type="EMBL" id="CAK0885031.1"/>
    </source>
</evidence>
<feature type="region of interest" description="Disordered" evidence="9">
    <location>
        <begin position="1263"/>
        <end position="1295"/>
    </location>
</feature>
<dbReference type="EMBL" id="CAUYUJ010018616">
    <property type="protein sequence ID" value="CAK0885031.1"/>
    <property type="molecule type" value="Genomic_DNA"/>
</dbReference>
<keyword evidence="4 10" id="KW-1133">Transmembrane helix</keyword>
<dbReference type="PRINTS" id="PR00103">
    <property type="entry name" value="CAMPKINASE"/>
</dbReference>
<feature type="compositionally biased region" description="Low complexity" evidence="9">
    <location>
        <begin position="2492"/>
        <end position="2503"/>
    </location>
</feature>
<feature type="transmembrane region" description="Helical" evidence="10">
    <location>
        <begin position="1438"/>
        <end position="1458"/>
    </location>
</feature>
<feature type="repeat" description="RCC1" evidence="7">
    <location>
        <begin position="221"/>
        <end position="261"/>
    </location>
</feature>
<keyword evidence="6 10" id="KW-0472">Membrane</keyword>
<dbReference type="Pfam" id="PF00027">
    <property type="entry name" value="cNMP_binding"/>
    <property type="match status" value="2"/>
</dbReference>
<feature type="compositionally biased region" description="Basic residues" evidence="9">
    <location>
        <begin position="1935"/>
        <end position="1949"/>
    </location>
</feature>
<protein>
    <recommendedName>
        <fullName evidence="11">Cyclic nucleotide-binding domain-containing protein</fullName>
    </recommendedName>
</protein>
<feature type="compositionally biased region" description="Low complexity" evidence="9">
    <location>
        <begin position="757"/>
        <end position="766"/>
    </location>
</feature>
<feature type="region of interest" description="Disordered" evidence="9">
    <location>
        <begin position="2038"/>
        <end position="2091"/>
    </location>
</feature>
<evidence type="ECO:0000256" key="10">
    <source>
        <dbReference type="SAM" id="Phobius"/>
    </source>
</evidence>
<dbReference type="Gene3D" id="1.10.287.70">
    <property type="match status" value="1"/>
</dbReference>
<feature type="region of interest" description="Disordered" evidence="9">
    <location>
        <begin position="1312"/>
        <end position="1359"/>
    </location>
</feature>
<dbReference type="PROSITE" id="PS00889">
    <property type="entry name" value="CNMP_BINDING_2"/>
    <property type="match status" value="1"/>
</dbReference>
<feature type="region of interest" description="Disordered" evidence="9">
    <location>
        <begin position="434"/>
        <end position="467"/>
    </location>
</feature>
<evidence type="ECO:0000256" key="6">
    <source>
        <dbReference type="ARBA" id="ARBA00023136"/>
    </source>
</evidence>
<dbReference type="Pfam" id="PF00520">
    <property type="entry name" value="Ion_trans"/>
    <property type="match status" value="1"/>
</dbReference>
<feature type="domain" description="Cyclic nucleotide-binding" evidence="11">
    <location>
        <begin position="1785"/>
        <end position="1817"/>
    </location>
</feature>
<dbReference type="InterPro" id="IPR018490">
    <property type="entry name" value="cNMP-bd_dom_sf"/>
</dbReference>
<dbReference type="PANTHER" id="PTHR45689:SF5">
    <property type="entry name" value="I[[H]] CHANNEL, ISOFORM E"/>
    <property type="match status" value="1"/>
</dbReference>
<feature type="region of interest" description="Disordered" evidence="9">
    <location>
        <begin position="1389"/>
        <end position="1411"/>
    </location>
</feature>
<reference evidence="12" key="1">
    <citation type="submission" date="2023-10" db="EMBL/GenBank/DDBJ databases">
        <authorList>
            <person name="Chen Y."/>
            <person name="Shah S."/>
            <person name="Dougan E. K."/>
            <person name="Thang M."/>
            <person name="Chan C."/>
        </authorList>
    </citation>
    <scope>NUCLEOTIDE SEQUENCE [LARGE SCALE GENOMIC DNA]</scope>
</reference>
<evidence type="ECO:0000256" key="1">
    <source>
        <dbReference type="ARBA" id="ARBA00004141"/>
    </source>
</evidence>
<feature type="transmembrane region" description="Helical" evidence="10">
    <location>
        <begin position="1629"/>
        <end position="1650"/>
    </location>
</feature>
<dbReference type="SUPFAM" id="SSF81324">
    <property type="entry name" value="Voltage-gated potassium channels"/>
    <property type="match status" value="1"/>
</dbReference>
<sequence length="2812" mass="300480">MVAAGAGHTVLLRSGGSAVARGDNMHGQCDLPALAAGQAYTHVAAGMSHTVLLRSDGTAVACGSNRYGQCSLPAPGAGQTYTRVAAGACYTVLLRSDGAAVACGDNMHGQCDLPALDAGQSYRDAAAGMHRTVLLRSDGAAVACGDNRYGQCNLPALAACQKYSNAAAAGSHTVLLRSDGAAVACGDNRHGQCNLPALASRQTYKHVAAKAGHTVLLRSDGTAVACGDNRYGQCNLPALVAGLKCRDVAAGGAHTVLLRCDGTAVACGHNKFGQCNLTAVVAGHTYMPNLVGRLDSEKAELQQEANAAAEASAAELQQKTDAFVDATAEDEALRARLGMLQSEKTELQQQSNAASEVKAMEEALAAQISRLKSDKSEIEEMATAREEALAAQVSRLESEKSELQQAASACADAEVLRAQLGMLESEKMELQQLGSAASEANAAEEALEARVSGMESEKHELRQQAEALAEAAAAEEALRAQLGRLEVDQSELLKRHADATAEAEAMEEALAAKVRGLEADNAELQRQVRALEDALAAHLSRPNPAESELQQTSDACAEATAAAKALRAQLGRLEDDQAESQQQASVIAVATAAEKALGAQIGRLGSEKAEGQLTAMAREEVFASQVSRLEDERAELRQTANACAEAKAREEVMAAQISRLESERAELHQKADACAEAMAAEEILRAQLGTLEDDGAERQRHEEAQATKVGELEAEQAKLRQEARAREEALAGQLQRRADARAEAAAAAAPQPPPGGPRAAGAARPARGGGDFLDDEGAGPEQQGGAAPDARAAEEEALAAPAGRRQSEGGGAPPATAEAEAAKPKLTRGTTRRRVGVATESIDSGRVKTYVKPVFAKDRETITRLEAKLREDPQMQVLFGHLDPTGLRDVVNAFQPKEILEGVDIQLLTGDPGDCLYFIKDGSVDVFVARPGPAGVAAAGGRGPKVTTLGSGALFGELALLYNTPRAATVTAASERVDTWRLDALDFKMLRMQSSQEQYEKYEGWLSKVDLLKTLNHYELSRLADAMESHRFSPGDTIIRQGDMGDRFFILESGSAAAYMQGDDGEKEVHRYSTTGDYFGEVALLTAEPRRATVRAVAEGCTAASLVASDFANLLGPLGDMLREQADRSATGDSETLPPEAAAALGPRAAGRPWERLPLACLVAAGAPCRLARPESAGTWRGEWAAPGPRRIECAVRVSPRRGDLPVRAQGLPPALAACAPAPGLPRAGVSCSDLWPTGFPPSWGRPAGCGAAVGEAAAGLSRGSRCPVQARAPRERGHLAGRVGSSGAAQVSRPACTPAAAATARRALPVQLGGPEGEGEELGAAAAAAGAEDEAEAEAEVRAEAPAAQAEEKAELPQRVDAVAELSVSRTHSRRQPGQRFPDQAVVSLSSAGKERSEPLRAPSGLPVMRMRSSSSDATAEHRKTCVPVLHPEHPRLLMWNFVGVVFLVYIVFMLPYELSFGACESRAFFVVASIVDVYYILDMVASFLTGYEDDETKEIVMDPCRIASRYLRCWFYLDFLAAIPWDWMDSSRMPYLQSSKALRALRIARVVRCARLFRLGLLGSRLEMFIEENPGLGFALGVLKVLFLLVFVTHCSACVWFLIGSLDGGELSWVNKHLDNDIDSSKAYVYSLYFTLTTMTTVGYGDIVATNFNEVCFVLLLLLLASVVFASLMGELTDLIRALNRKSHNLGEHKQKLAQYMRWRRLPKAVAIPLRAHLVWLWETGAGYDDYEQEVKGCLSPVLRRELAYHIYGRMLRNAPFLQWIRMYEPCLKEMTVLLSSGFLSPGDKLFRVGEPNDQIFMMQSGQVRLTMNDSIHDTAPQQQSADLAYEGVRKADLTRKAASVMRAASRSSSKTSVRTAADENASRSMVLQAFHVRKAVTEFDAAGGAKTKQASRACTFSSEVFRLATKELREHEARLSWCARMIQTSWRKRKNASRSNSPRRPRAGTAHSAVQTTPISAPAYFGEACLWHPIGDWETSAPDTFAYSARCESQVEVVYMKRTVVKAILDKFSPWLEDRFEVFRQAVVRGLPTKEAAAGAPPVLSEGSGAQWPPAAASDRDGPPTLPPRPRQALLDGQPVEPPAPQAGPGVDWNAAWNLQAWNRCPGERLVTCVAIGGPTSGSVRLKHASSVNAEWDGTGSYEEAAVLAGSPAAGAAFGAISAAIEMGVSTKCLTSLVAAAVRGAVQGAAATAAAEDKIDPLDEVQAVVNLVGDIAGVERTVKDAKEVLSSLGAPGRAVAGRLGRASRYRNATAHPACAGLAAAAGQVIASAGPQLKQGLMKKNSSIESSTDVPESEDGALVGSVAADIEVKPLKELSKGTAETAQQLQQQFTDLQLKMEEASKLLGVYRVQSEDSNNLQTDAKEAEKVETLTEYELCLVDSAMQKALEIGWECTDELRSQFVDRVLQRERGYCTVREPAKGFFLTGSSIEDLNGIYCHVKLSSLLFERRPQIAYRNERTGWFMVLQAEWHECGEDEYESAAEEEQQLHEAAAARAPGGDRAAEEPASTGALARRPTDEEDDEDELPWQVIAVLDFGVLNDLRRAFRYHERQIDEALRGVNLPQPGPASLEGCSRPGAWVFKVVRPGGVDVRSGPSPRARCRGHAEEGEYLRAAERCGRWLRLAAREGAERADRGAADWVLLEDAGGRAQLEPVDAASTGDLSVPADEGQAEMFDRPFEPRLRGPEEQPAAEGGDADAEAEGDRLDMQAVERAEEAAASPPPRLAAGMEVLVRDLWGAGLDGMEGVVVAPPVHGRCQVNVRGRPTCTVQAAMLLPRPAQAPEGCRVAGAARRLGLTPAELGLDPRAAGQ</sequence>
<feature type="coiled-coil region" evidence="8">
    <location>
        <begin position="626"/>
        <end position="677"/>
    </location>
</feature>
<comment type="caution">
    <text evidence="12">The sequence shown here is derived from an EMBL/GenBank/DDBJ whole genome shotgun (WGS) entry which is preliminary data.</text>
</comment>
<dbReference type="CDD" id="cd00038">
    <property type="entry name" value="CAP_ED"/>
    <property type="match status" value="2"/>
</dbReference>
<comment type="subcellular location">
    <subcellularLocation>
        <location evidence="1">Membrane</location>
        <topology evidence="1">Multi-pass membrane protein</topology>
    </subcellularLocation>
</comment>
<dbReference type="InterPro" id="IPR000408">
    <property type="entry name" value="Reg_chr_condens"/>
</dbReference>
<evidence type="ECO:0000256" key="2">
    <source>
        <dbReference type="ARBA" id="ARBA00022448"/>
    </source>
</evidence>
<feature type="non-terminal residue" evidence="12">
    <location>
        <position position="2812"/>
    </location>
</feature>
<dbReference type="SMART" id="SM00100">
    <property type="entry name" value="cNMP"/>
    <property type="match status" value="2"/>
</dbReference>
<feature type="domain" description="Cyclic nucleotide-binding" evidence="11">
    <location>
        <begin position="1011"/>
        <end position="1124"/>
    </location>
</feature>
<accession>A0ABN9WF62</accession>
<keyword evidence="8" id="KW-0175">Coiled coil</keyword>
<feature type="compositionally biased region" description="Basic and acidic residues" evidence="9">
    <location>
        <begin position="696"/>
        <end position="705"/>
    </location>
</feature>
<feature type="region of interest" description="Disordered" evidence="9">
    <location>
        <begin position="1935"/>
        <end position="1956"/>
    </location>
</feature>
<feature type="compositionally biased region" description="Basic and acidic residues" evidence="9">
    <location>
        <begin position="715"/>
        <end position="729"/>
    </location>
</feature>
<feature type="transmembrane region" description="Helical" evidence="10">
    <location>
        <begin position="1657"/>
        <end position="1676"/>
    </location>
</feature>
<feature type="region of interest" description="Disordered" evidence="9">
    <location>
        <begin position="2656"/>
        <end position="2702"/>
    </location>
</feature>
<feature type="region of interest" description="Disordered" evidence="9">
    <location>
        <begin position="2479"/>
        <end position="2527"/>
    </location>
</feature>
<keyword evidence="13" id="KW-1185">Reference proteome</keyword>
<feature type="region of interest" description="Disordered" evidence="9">
    <location>
        <begin position="695"/>
        <end position="840"/>
    </location>
</feature>
<keyword evidence="3 10" id="KW-0812">Transmembrane</keyword>
<evidence type="ECO:0000259" key="11">
    <source>
        <dbReference type="PROSITE" id="PS50042"/>
    </source>
</evidence>
<feature type="compositionally biased region" description="Low complexity" evidence="9">
    <location>
        <begin position="779"/>
        <end position="790"/>
    </location>
</feature>
<dbReference type="Gene3D" id="2.130.10.30">
    <property type="entry name" value="Regulator of chromosome condensation 1/beta-lactamase-inhibitor protein II"/>
    <property type="match status" value="2"/>
</dbReference>
<dbReference type="InterPro" id="IPR018488">
    <property type="entry name" value="cNMP-bd_CS"/>
</dbReference>
<feature type="transmembrane region" description="Helical" evidence="10">
    <location>
        <begin position="1577"/>
        <end position="1605"/>
    </location>
</feature>
<dbReference type="PANTHER" id="PTHR45689">
    <property type="entry name" value="I[[H]] CHANNEL, ISOFORM E"/>
    <property type="match status" value="1"/>
</dbReference>
<keyword evidence="2" id="KW-0813">Transport</keyword>
<dbReference type="SUPFAM" id="SSF51206">
    <property type="entry name" value="cAMP-binding domain-like"/>
    <property type="match status" value="3"/>
</dbReference>
<dbReference type="InterPro" id="IPR000595">
    <property type="entry name" value="cNMP-bd_dom"/>
</dbReference>
<dbReference type="InterPro" id="IPR009091">
    <property type="entry name" value="RCC1/BLIP-II"/>
</dbReference>
<dbReference type="PROSITE" id="PS00888">
    <property type="entry name" value="CNMP_BINDING_1"/>
    <property type="match status" value="1"/>
</dbReference>
<dbReference type="InterPro" id="IPR051413">
    <property type="entry name" value="K/Na_HCN_channel"/>
</dbReference>
<dbReference type="InterPro" id="IPR014710">
    <property type="entry name" value="RmlC-like_jellyroll"/>
</dbReference>
<dbReference type="PROSITE" id="PS00626">
    <property type="entry name" value="RCC1_2"/>
    <property type="match status" value="2"/>
</dbReference>
<evidence type="ECO:0000256" key="8">
    <source>
        <dbReference type="SAM" id="Coils"/>
    </source>
</evidence>